<dbReference type="GO" id="GO:0005829">
    <property type="term" value="C:cytosol"/>
    <property type="evidence" value="ECO:0007669"/>
    <property type="project" value="TreeGrafter"/>
</dbReference>
<name>A0A9E3HBR6_9NOST</name>
<dbReference type="PANTHER" id="PTHR22617">
    <property type="entry name" value="CHEMOTAXIS SENSOR HISTIDINE KINASE-RELATED"/>
    <property type="match status" value="1"/>
</dbReference>
<reference evidence="2" key="1">
    <citation type="submission" date="2021-05" db="EMBL/GenBank/DDBJ databases">
        <authorList>
            <person name="Pietrasiak N."/>
            <person name="Ward R."/>
            <person name="Stajich J.E."/>
            <person name="Kurbessoian T."/>
        </authorList>
    </citation>
    <scope>NUCLEOTIDE SEQUENCE</scope>
    <source>
        <strain evidence="2">HA4357-MV3</strain>
    </source>
</reference>
<dbReference type="GO" id="GO:0007165">
    <property type="term" value="P:signal transduction"/>
    <property type="evidence" value="ECO:0007669"/>
    <property type="project" value="InterPro"/>
</dbReference>
<gene>
    <name evidence="2" type="ORF">KME28_22890</name>
</gene>
<evidence type="ECO:0000313" key="3">
    <source>
        <dbReference type="Proteomes" id="UP000813215"/>
    </source>
</evidence>
<evidence type="ECO:0000259" key="1">
    <source>
        <dbReference type="PROSITE" id="PS50851"/>
    </source>
</evidence>
<dbReference type="InterPro" id="IPR002545">
    <property type="entry name" value="CheW-lke_dom"/>
</dbReference>
<dbReference type="PANTHER" id="PTHR22617:SF23">
    <property type="entry name" value="CHEMOTAXIS PROTEIN CHEW"/>
    <property type="match status" value="1"/>
</dbReference>
<dbReference type="Pfam" id="PF01584">
    <property type="entry name" value="CheW"/>
    <property type="match status" value="1"/>
</dbReference>
<protein>
    <submittedName>
        <fullName evidence="2">Chemotaxis protein CheW</fullName>
    </submittedName>
</protein>
<dbReference type="Gene3D" id="2.40.50.180">
    <property type="entry name" value="CheA-289, Domain 4"/>
    <property type="match status" value="1"/>
</dbReference>
<evidence type="ECO:0000313" key="2">
    <source>
        <dbReference type="EMBL" id="MBW4434483.1"/>
    </source>
</evidence>
<dbReference type="InterPro" id="IPR039315">
    <property type="entry name" value="CheW"/>
</dbReference>
<organism evidence="2 3">
    <name type="scientific">Pelatocladus maniniholoensis HA4357-MV3</name>
    <dbReference type="NCBI Taxonomy" id="1117104"/>
    <lineage>
        <taxon>Bacteria</taxon>
        <taxon>Bacillati</taxon>
        <taxon>Cyanobacteriota</taxon>
        <taxon>Cyanophyceae</taxon>
        <taxon>Nostocales</taxon>
        <taxon>Nostocaceae</taxon>
        <taxon>Pelatocladus</taxon>
    </lineage>
</organism>
<accession>A0A9E3HBR6</accession>
<dbReference type="InterPro" id="IPR036061">
    <property type="entry name" value="CheW-like_dom_sf"/>
</dbReference>
<dbReference type="SUPFAM" id="SSF50341">
    <property type="entry name" value="CheW-like"/>
    <property type="match status" value="1"/>
</dbReference>
<proteinExistence type="predicted"/>
<feature type="domain" description="CheW-like" evidence="1">
    <location>
        <begin position="35"/>
        <end position="194"/>
    </location>
</feature>
<reference evidence="2" key="2">
    <citation type="journal article" date="2022" name="Microbiol. Resour. Announc.">
        <title>Metagenome Sequencing to Explore Phylogenomics of Terrestrial Cyanobacteria.</title>
        <authorList>
            <person name="Ward R.D."/>
            <person name="Stajich J.E."/>
            <person name="Johansen J.R."/>
            <person name="Huntemann M."/>
            <person name="Clum A."/>
            <person name="Foster B."/>
            <person name="Foster B."/>
            <person name="Roux S."/>
            <person name="Palaniappan K."/>
            <person name="Varghese N."/>
            <person name="Mukherjee S."/>
            <person name="Reddy T.B.K."/>
            <person name="Daum C."/>
            <person name="Copeland A."/>
            <person name="Chen I.A."/>
            <person name="Ivanova N.N."/>
            <person name="Kyrpides N.C."/>
            <person name="Shapiro N."/>
            <person name="Eloe-Fadrosh E.A."/>
            <person name="Pietrasiak N."/>
        </authorList>
    </citation>
    <scope>NUCLEOTIDE SEQUENCE</scope>
    <source>
        <strain evidence="2">HA4357-MV3</strain>
    </source>
</reference>
<dbReference type="SMART" id="SM00260">
    <property type="entry name" value="CheW"/>
    <property type="match status" value="1"/>
</dbReference>
<dbReference type="EMBL" id="JAHHHW010000132">
    <property type="protein sequence ID" value="MBW4434483.1"/>
    <property type="molecule type" value="Genomic_DNA"/>
</dbReference>
<dbReference type="Proteomes" id="UP000813215">
    <property type="component" value="Unassembled WGS sequence"/>
</dbReference>
<dbReference type="PROSITE" id="PS50851">
    <property type="entry name" value="CHEW"/>
    <property type="match status" value="1"/>
</dbReference>
<dbReference type="AlphaFoldDB" id="A0A9E3HBR6"/>
<sequence>MPEATPMTNFSFLPNLSPSPENKQDSVLVSVSAHSEQFLRLHLVQDMTALLPIQQVAEVLTIPIGTIVPIPHMPSWVMGVYNWRGEVLWMIDLGHLCGLAPWYEQITSPSVYEAIVLEVADEQSTKTQPKSQTLGLVVDRVEDIEWCDWQAIQCPPNFTLNPKLTQILRGYWWKSNDVMLAVLDGSAILRAMPR</sequence>
<comment type="caution">
    <text evidence="2">The sequence shown here is derived from an EMBL/GenBank/DDBJ whole genome shotgun (WGS) entry which is preliminary data.</text>
</comment>
<dbReference type="GO" id="GO:0006935">
    <property type="term" value="P:chemotaxis"/>
    <property type="evidence" value="ECO:0007669"/>
    <property type="project" value="InterPro"/>
</dbReference>